<feature type="chain" id="PRO_5023143201" evidence="5">
    <location>
        <begin position="26"/>
        <end position="638"/>
    </location>
</feature>
<dbReference type="KEGG" id="ppru:FDP22_20220"/>
<dbReference type="CDD" id="cd07185">
    <property type="entry name" value="OmpA_C-like"/>
    <property type="match status" value="1"/>
</dbReference>
<dbReference type="InterPro" id="IPR006665">
    <property type="entry name" value="OmpA-like"/>
</dbReference>
<evidence type="ECO:0000313" key="7">
    <source>
        <dbReference type="EMBL" id="QDL94181.1"/>
    </source>
</evidence>
<dbReference type="InterPro" id="IPR006664">
    <property type="entry name" value="OMP_bac"/>
</dbReference>
<gene>
    <name evidence="7" type="ORF">FDP22_20220</name>
</gene>
<evidence type="ECO:0000259" key="6">
    <source>
        <dbReference type="PROSITE" id="PS51123"/>
    </source>
</evidence>
<dbReference type="PRINTS" id="PR01021">
    <property type="entry name" value="OMPADOMAIN"/>
</dbReference>
<evidence type="ECO:0000256" key="4">
    <source>
        <dbReference type="PROSITE-ProRule" id="PRU00473"/>
    </source>
</evidence>
<keyword evidence="5" id="KW-0732">Signal</keyword>
<keyword evidence="2 4" id="KW-0472">Membrane</keyword>
<feature type="signal peptide" evidence="5">
    <location>
        <begin position="1"/>
        <end position="25"/>
    </location>
</feature>
<accession>A0A5B8FIU0</accession>
<dbReference type="SUPFAM" id="SSF103088">
    <property type="entry name" value="OmpA-like"/>
    <property type="match status" value="1"/>
</dbReference>
<sequence>MRSRAAIFLTLSVLGLGAASYGAGAALTRRIEAETVAGLDRMLTAAGLHWATVTADGLEVTLGGDAPDAAARTAAREVAGRLVSAWRLRDATSLRPPAPDPDIAFRVEILRDEARVTLAGILPDDGSRARLDAAIGTIGETAGGVDLDDSTQVMHAAPGAEWARSLDLAITALTGLGKAQIGLARCAVTISGVAASPEAAARLTQALRAAGGNCLSGLDIIAPRPLVSPYVFSLAAARTGGGDTDPPAPMHLEACTAQSREEARAIEQRLVALGVTGSSGEAPGPGAPAGAPHCTEGLGAPSADWGAAVMSGLDAVAALGGGVLSFVDTDVVLDAPPEVDPDLFDAEVTKLRDALPAMFSLEAQIGTDDGEEEGALSLATLPPAEFRAKRDADGRVALSGPMPNEAGKLALYTFAVSLFGSEQVEDRMIVEPTLPDGWSGRVMAGLKALALLENGILVVEEADLSLAGRTLDPDGRAEARALLTPVTGADRTLRLTVSYDAEAAARASLPAPDTCLDEMRAALAAQQIIFAPASTQIDPESLPVVEALAATLKGCAPAVFEVGAYTDTSGSDELNLRLSRDRAQAVLEALVARGVPLDRLRAKGYGEADPIADNATEAGRALNRRIGLRILEEPDGRN</sequence>
<evidence type="ECO:0000256" key="1">
    <source>
        <dbReference type="ARBA" id="ARBA00004442"/>
    </source>
</evidence>
<dbReference type="OrthoDB" id="5525824at2"/>
<dbReference type="Gene3D" id="3.40.1520.20">
    <property type="match status" value="2"/>
</dbReference>
<evidence type="ECO:0000256" key="3">
    <source>
        <dbReference type="ARBA" id="ARBA00023237"/>
    </source>
</evidence>
<dbReference type="GO" id="GO:0009279">
    <property type="term" value="C:cell outer membrane"/>
    <property type="evidence" value="ECO:0007669"/>
    <property type="project" value="UniProtKB-SubCell"/>
</dbReference>
<dbReference type="InterPro" id="IPR050330">
    <property type="entry name" value="Bact_OuterMem_StrucFunc"/>
</dbReference>
<dbReference type="PANTHER" id="PTHR30329:SF21">
    <property type="entry name" value="LIPOPROTEIN YIAD-RELATED"/>
    <property type="match status" value="1"/>
</dbReference>
<dbReference type="Gene3D" id="3.30.1330.60">
    <property type="entry name" value="OmpA-like domain"/>
    <property type="match status" value="1"/>
</dbReference>
<dbReference type="AlphaFoldDB" id="A0A5B8FIU0"/>
<keyword evidence="7" id="KW-0614">Plasmid</keyword>
<dbReference type="Pfam" id="PF00691">
    <property type="entry name" value="OmpA"/>
    <property type="match status" value="1"/>
</dbReference>
<organism evidence="7 8">
    <name type="scientific">Paroceanicella profunda</name>
    <dbReference type="NCBI Taxonomy" id="2579971"/>
    <lineage>
        <taxon>Bacteria</taxon>
        <taxon>Pseudomonadati</taxon>
        <taxon>Pseudomonadota</taxon>
        <taxon>Alphaproteobacteria</taxon>
        <taxon>Rhodobacterales</taxon>
        <taxon>Paracoccaceae</taxon>
        <taxon>Paroceanicella</taxon>
    </lineage>
</organism>
<comment type="subcellular location">
    <subcellularLocation>
        <location evidence="1">Cell outer membrane</location>
    </subcellularLocation>
</comment>
<proteinExistence type="predicted"/>
<dbReference type="RefSeq" id="WP_138578058.1">
    <property type="nucleotide sequence ID" value="NZ_CP040819.1"/>
</dbReference>
<dbReference type="EMBL" id="CP040819">
    <property type="protein sequence ID" value="QDL94181.1"/>
    <property type="molecule type" value="Genomic_DNA"/>
</dbReference>
<reference evidence="7 8" key="1">
    <citation type="submission" date="2019-06" db="EMBL/GenBank/DDBJ databases">
        <title>Genome sequence of Rhodobacteraceae bacterium D4M1.</title>
        <authorList>
            <person name="Cao J."/>
        </authorList>
    </citation>
    <scope>NUCLEOTIDE SEQUENCE [LARGE SCALE GENOMIC DNA]</scope>
    <source>
        <strain evidence="7 8">D4M1</strain>
        <plasmid evidence="8">pd4m1a</plasmid>
    </source>
</reference>
<keyword evidence="3" id="KW-0998">Cell outer membrane</keyword>
<protein>
    <submittedName>
        <fullName evidence="7">OmpA family protein</fullName>
    </submittedName>
</protein>
<dbReference type="PROSITE" id="PS51123">
    <property type="entry name" value="OMPA_2"/>
    <property type="match status" value="1"/>
</dbReference>
<dbReference type="InterPro" id="IPR036737">
    <property type="entry name" value="OmpA-like_sf"/>
</dbReference>
<feature type="domain" description="OmpA-like" evidence="6">
    <location>
        <begin position="517"/>
        <end position="634"/>
    </location>
</feature>
<dbReference type="Proteomes" id="UP000305888">
    <property type="component" value="Plasmid pD4M1A"/>
</dbReference>
<geneLocation type="plasmid" evidence="8">
    <name>pd4m1a</name>
</geneLocation>
<evidence type="ECO:0000313" key="8">
    <source>
        <dbReference type="Proteomes" id="UP000305888"/>
    </source>
</evidence>
<evidence type="ECO:0000256" key="5">
    <source>
        <dbReference type="SAM" id="SignalP"/>
    </source>
</evidence>
<dbReference type="PANTHER" id="PTHR30329">
    <property type="entry name" value="STATOR ELEMENT OF FLAGELLAR MOTOR COMPLEX"/>
    <property type="match status" value="1"/>
</dbReference>
<name>A0A5B8FIU0_9RHOB</name>
<evidence type="ECO:0000256" key="2">
    <source>
        <dbReference type="ARBA" id="ARBA00023136"/>
    </source>
</evidence>
<keyword evidence="8" id="KW-1185">Reference proteome</keyword>